<feature type="coiled-coil region" evidence="1">
    <location>
        <begin position="245"/>
        <end position="279"/>
    </location>
</feature>
<dbReference type="EMBL" id="JAENGY010000895">
    <property type="protein sequence ID" value="KAG6955101.1"/>
    <property type="molecule type" value="Genomic_DNA"/>
</dbReference>
<dbReference type="AlphaFoldDB" id="A0A8J5IBJ2"/>
<organism evidence="3 4">
    <name type="scientific">Phytophthora aleatoria</name>
    <dbReference type="NCBI Taxonomy" id="2496075"/>
    <lineage>
        <taxon>Eukaryota</taxon>
        <taxon>Sar</taxon>
        <taxon>Stramenopiles</taxon>
        <taxon>Oomycota</taxon>
        <taxon>Peronosporomycetes</taxon>
        <taxon>Peronosporales</taxon>
        <taxon>Peronosporaceae</taxon>
        <taxon>Phytophthora</taxon>
    </lineage>
</organism>
<evidence type="ECO:0000313" key="3">
    <source>
        <dbReference type="EMBL" id="KAG6955101.1"/>
    </source>
</evidence>
<proteinExistence type="predicted"/>
<sequence length="292" mass="32232">MNRSFPGAPQPNCYSTADQQVEVTNNWNRSSLNITEQQERRGAAQATAALNADNSHDGTSGEVSTEYFTSPPLSSFSVLLKDDGEFRDSQDFGSSSNDCIPQFRSENDTGSTGLDASMTNLAMQDAMELVTFKLGQRTASTLAMRQEPAALESKTAAPKLRSQDCPIFWSSDDDDVISVSGIPMMNRYECDLAASTGRGEHLVSTSVENDRGFRKKSREKMRRHEFEMLVNVLGLAGRARKKSILHEAASAIKGLKRECNQLRRERDHLQQELNNLASYLQSTGSGPPYMTS</sequence>
<gene>
    <name evidence="3" type="ORF">JG688_00012035</name>
</gene>
<accession>A0A8J5IBJ2</accession>
<evidence type="ECO:0000313" key="4">
    <source>
        <dbReference type="Proteomes" id="UP000709295"/>
    </source>
</evidence>
<feature type="compositionally biased region" description="Polar residues" evidence="2">
    <location>
        <begin position="57"/>
        <end position="67"/>
    </location>
</feature>
<evidence type="ECO:0008006" key="5">
    <source>
        <dbReference type="Google" id="ProtNLM"/>
    </source>
</evidence>
<reference evidence="3" key="1">
    <citation type="submission" date="2021-01" db="EMBL/GenBank/DDBJ databases">
        <title>Phytophthora aleatoria, a newly-described species from Pinus radiata is distinct from Phytophthora cactorum isolates based on comparative genomics.</title>
        <authorList>
            <person name="Mcdougal R."/>
            <person name="Panda P."/>
            <person name="Williams N."/>
            <person name="Studholme D.J."/>
        </authorList>
    </citation>
    <scope>NUCLEOTIDE SEQUENCE</scope>
    <source>
        <strain evidence="3">NZFS 4037</strain>
    </source>
</reference>
<comment type="caution">
    <text evidence="3">The sequence shown here is derived from an EMBL/GenBank/DDBJ whole genome shotgun (WGS) entry which is preliminary data.</text>
</comment>
<protein>
    <recommendedName>
        <fullName evidence="5">BHLH domain-containing protein</fullName>
    </recommendedName>
</protein>
<dbReference type="Proteomes" id="UP000709295">
    <property type="component" value="Unassembled WGS sequence"/>
</dbReference>
<keyword evidence="4" id="KW-1185">Reference proteome</keyword>
<evidence type="ECO:0000256" key="2">
    <source>
        <dbReference type="SAM" id="MobiDB-lite"/>
    </source>
</evidence>
<feature type="region of interest" description="Disordered" evidence="2">
    <location>
        <begin position="37"/>
        <end position="67"/>
    </location>
</feature>
<keyword evidence="1" id="KW-0175">Coiled coil</keyword>
<evidence type="ECO:0000256" key="1">
    <source>
        <dbReference type="SAM" id="Coils"/>
    </source>
</evidence>
<feature type="region of interest" description="Disordered" evidence="2">
    <location>
        <begin position="87"/>
        <end position="112"/>
    </location>
</feature>
<name>A0A8J5IBJ2_9STRA</name>